<keyword evidence="2" id="KW-0808">Transferase</keyword>
<feature type="domain" description="Methyltransferase type 12" evidence="1">
    <location>
        <begin position="98"/>
        <end position="195"/>
    </location>
</feature>
<dbReference type="Proteomes" id="UP000799778">
    <property type="component" value="Unassembled WGS sequence"/>
</dbReference>
<dbReference type="RefSeq" id="XP_033384104.1">
    <property type="nucleotide sequence ID" value="XM_033531025.1"/>
</dbReference>
<dbReference type="InterPro" id="IPR029063">
    <property type="entry name" value="SAM-dependent_MTases_sf"/>
</dbReference>
<evidence type="ECO:0000259" key="1">
    <source>
        <dbReference type="Pfam" id="PF08242"/>
    </source>
</evidence>
<dbReference type="CDD" id="cd02440">
    <property type="entry name" value="AdoMet_MTases"/>
    <property type="match status" value="1"/>
</dbReference>
<name>A0A6A5XR43_9PLEO</name>
<gene>
    <name evidence="2" type="ORF">BU24DRAFT_450427</name>
</gene>
<dbReference type="SUPFAM" id="SSF53335">
    <property type="entry name" value="S-adenosyl-L-methionine-dependent methyltransferases"/>
    <property type="match status" value="1"/>
</dbReference>
<keyword evidence="3" id="KW-1185">Reference proteome</keyword>
<dbReference type="GO" id="GO:0032259">
    <property type="term" value="P:methylation"/>
    <property type="evidence" value="ECO:0007669"/>
    <property type="project" value="UniProtKB-KW"/>
</dbReference>
<dbReference type="AlphaFoldDB" id="A0A6A5XR43"/>
<keyword evidence="2" id="KW-0489">Methyltransferase</keyword>
<organism evidence="2 3">
    <name type="scientific">Aaosphaeria arxii CBS 175.79</name>
    <dbReference type="NCBI Taxonomy" id="1450172"/>
    <lineage>
        <taxon>Eukaryota</taxon>
        <taxon>Fungi</taxon>
        <taxon>Dikarya</taxon>
        <taxon>Ascomycota</taxon>
        <taxon>Pezizomycotina</taxon>
        <taxon>Dothideomycetes</taxon>
        <taxon>Pleosporomycetidae</taxon>
        <taxon>Pleosporales</taxon>
        <taxon>Pleosporales incertae sedis</taxon>
        <taxon>Aaosphaeria</taxon>
    </lineage>
</organism>
<evidence type="ECO:0000313" key="2">
    <source>
        <dbReference type="EMBL" id="KAF2015765.1"/>
    </source>
</evidence>
<sequence>MALGFANTSYREYQPQTIYNTITLISKQNPFKMSPGAISPTAANEVERKYHSTKAAYSLPNDNIEHHRLESQAECLRVNQGGTDFFAPLDKEIVRKTIDIGCGTGFLTHAMASEFPAAQIYGVDLSPVPELRPKLPNIEYVIENIATLTDPPNPDDRFKPASFDYVFSRLLIMGLTDWKGHLQRCVSMVKPGGWVEFHDLENVVHRVPDDVTTPTLLAPHDLTLAQVKSKSHPADQYLNDPAWNVTFQKLLRRKGLDPLIGWRLPQMFADAGLVDIKVRRYMYPWGVWEGMTDAEKQFAELGRGVISQMLPSALAKLQQGIGKAEEEGEVKSAIEDLHAQARSWERGRLFIWLYVVYGRKPAE</sequence>
<evidence type="ECO:0000313" key="3">
    <source>
        <dbReference type="Proteomes" id="UP000799778"/>
    </source>
</evidence>
<dbReference type="InterPro" id="IPR013217">
    <property type="entry name" value="Methyltransf_12"/>
</dbReference>
<protein>
    <submittedName>
        <fullName evidence="2">S-adenosyl-L-methionine-dependent methyltransferase</fullName>
    </submittedName>
</protein>
<dbReference type="GO" id="GO:0008168">
    <property type="term" value="F:methyltransferase activity"/>
    <property type="evidence" value="ECO:0007669"/>
    <property type="project" value="UniProtKB-KW"/>
</dbReference>
<dbReference type="EMBL" id="ML978069">
    <property type="protein sequence ID" value="KAF2015765.1"/>
    <property type="molecule type" value="Genomic_DNA"/>
</dbReference>
<dbReference type="Pfam" id="PF08242">
    <property type="entry name" value="Methyltransf_12"/>
    <property type="match status" value="1"/>
</dbReference>
<accession>A0A6A5XR43</accession>
<reference evidence="2" key="1">
    <citation type="journal article" date="2020" name="Stud. Mycol.">
        <title>101 Dothideomycetes genomes: a test case for predicting lifestyles and emergence of pathogens.</title>
        <authorList>
            <person name="Haridas S."/>
            <person name="Albert R."/>
            <person name="Binder M."/>
            <person name="Bloem J."/>
            <person name="Labutti K."/>
            <person name="Salamov A."/>
            <person name="Andreopoulos B."/>
            <person name="Baker S."/>
            <person name="Barry K."/>
            <person name="Bills G."/>
            <person name="Bluhm B."/>
            <person name="Cannon C."/>
            <person name="Castanera R."/>
            <person name="Culley D."/>
            <person name="Daum C."/>
            <person name="Ezra D."/>
            <person name="Gonzalez J."/>
            <person name="Henrissat B."/>
            <person name="Kuo A."/>
            <person name="Liang C."/>
            <person name="Lipzen A."/>
            <person name="Lutzoni F."/>
            <person name="Magnuson J."/>
            <person name="Mondo S."/>
            <person name="Nolan M."/>
            <person name="Ohm R."/>
            <person name="Pangilinan J."/>
            <person name="Park H.-J."/>
            <person name="Ramirez L."/>
            <person name="Alfaro M."/>
            <person name="Sun H."/>
            <person name="Tritt A."/>
            <person name="Yoshinaga Y."/>
            <person name="Zwiers L.-H."/>
            <person name="Turgeon B."/>
            <person name="Goodwin S."/>
            <person name="Spatafora J."/>
            <person name="Crous P."/>
            <person name="Grigoriev I."/>
        </authorList>
    </citation>
    <scope>NUCLEOTIDE SEQUENCE</scope>
    <source>
        <strain evidence="2">CBS 175.79</strain>
    </source>
</reference>
<dbReference type="GeneID" id="54288422"/>
<dbReference type="PANTHER" id="PTHR43591:SF24">
    <property type="entry name" value="2-METHOXY-6-POLYPRENYL-1,4-BENZOQUINOL METHYLASE, MITOCHONDRIAL"/>
    <property type="match status" value="1"/>
</dbReference>
<proteinExistence type="predicted"/>
<dbReference type="OrthoDB" id="10017101at2759"/>
<dbReference type="Gene3D" id="3.40.50.150">
    <property type="entry name" value="Vaccinia Virus protein VP39"/>
    <property type="match status" value="1"/>
</dbReference>
<dbReference type="PANTHER" id="PTHR43591">
    <property type="entry name" value="METHYLTRANSFERASE"/>
    <property type="match status" value="1"/>
</dbReference>